<feature type="compositionally biased region" description="Polar residues" evidence="1">
    <location>
        <begin position="955"/>
        <end position="972"/>
    </location>
</feature>
<feature type="compositionally biased region" description="Polar residues" evidence="1">
    <location>
        <begin position="481"/>
        <end position="490"/>
    </location>
</feature>
<feature type="region of interest" description="Disordered" evidence="1">
    <location>
        <begin position="1575"/>
        <end position="1606"/>
    </location>
</feature>
<dbReference type="RefSeq" id="WP_310768366.1">
    <property type="nucleotide sequence ID" value="NZ_JBHRWR010000045.1"/>
</dbReference>
<feature type="region of interest" description="Disordered" evidence="1">
    <location>
        <begin position="1388"/>
        <end position="1479"/>
    </location>
</feature>
<feature type="compositionally biased region" description="Basic and acidic residues" evidence="1">
    <location>
        <begin position="1244"/>
        <end position="1256"/>
    </location>
</feature>
<feature type="region of interest" description="Disordered" evidence="1">
    <location>
        <begin position="1759"/>
        <end position="1778"/>
    </location>
</feature>
<feature type="compositionally biased region" description="Basic and acidic residues" evidence="1">
    <location>
        <begin position="1429"/>
        <end position="1447"/>
    </location>
</feature>
<feature type="compositionally biased region" description="Gly residues" evidence="1">
    <location>
        <begin position="256"/>
        <end position="273"/>
    </location>
</feature>
<reference evidence="5" key="1">
    <citation type="journal article" date="2019" name="Int. J. Syst. Evol. Microbiol.">
        <title>The Global Catalogue of Microorganisms (GCM) 10K type strain sequencing project: providing services to taxonomists for standard genome sequencing and annotation.</title>
        <authorList>
            <consortium name="The Broad Institute Genomics Platform"/>
            <consortium name="The Broad Institute Genome Sequencing Center for Infectious Disease"/>
            <person name="Wu L."/>
            <person name="Ma J."/>
        </authorList>
    </citation>
    <scope>NUCLEOTIDE SEQUENCE [LARGE SCALE GENOMIC DNA]</scope>
    <source>
        <strain evidence="5">CGMCC 4.7035</strain>
    </source>
</reference>
<protein>
    <submittedName>
        <fullName evidence="4">Toxin glutamine deamidase domain-containing protein</fullName>
    </submittedName>
</protein>
<comment type="caution">
    <text evidence="4">The sequence shown here is derived from an EMBL/GenBank/DDBJ whole genome shotgun (WGS) entry which is preliminary data.</text>
</comment>
<feature type="compositionally biased region" description="Low complexity" evidence="1">
    <location>
        <begin position="787"/>
        <end position="816"/>
    </location>
</feature>
<dbReference type="InterPro" id="IPR057746">
    <property type="entry name" value="CpnT-like_N"/>
</dbReference>
<feature type="domain" description="Tox-PL" evidence="2">
    <location>
        <begin position="972"/>
        <end position="1086"/>
    </location>
</feature>
<feature type="region of interest" description="Disordered" evidence="1">
    <location>
        <begin position="1296"/>
        <end position="1325"/>
    </location>
</feature>
<dbReference type="InterPro" id="IPR028908">
    <property type="entry name" value="Tox-PL_dom"/>
</dbReference>
<dbReference type="Pfam" id="PF15644">
    <property type="entry name" value="Gln_amidase"/>
    <property type="match status" value="2"/>
</dbReference>
<feature type="compositionally biased region" description="Low complexity" evidence="1">
    <location>
        <begin position="736"/>
        <end position="766"/>
    </location>
</feature>
<feature type="compositionally biased region" description="Basic and acidic residues" evidence="1">
    <location>
        <begin position="1596"/>
        <end position="1606"/>
    </location>
</feature>
<dbReference type="EMBL" id="JBHRWR010000045">
    <property type="protein sequence ID" value="MFC3578143.1"/>
    <property type="molecule type" value="Genomic_DNA"/>
</dbReference>
<feature type="region of interest" description="Disordered" evidence="1">
    <location>
        <begin position="990"/>
        <end position="1014"/>
    </location>
</feature>
<feature type="compositionally biased region" description="Low complexity" evidence="1">
    <location>
        <begin position="870"/>
        <end position="886"/>
    </location>
</feature>
<feature type="compositionally biased region" description="Polar residues" evidence="1">
    <location>
        <begin position="848"/>
        <end position="860"/>
    </location>
</feature>
<feature type="compositionally biased region" description="Polar residues" evidence="1">
    <location>
        <begin position="1125"/>
        <end position="1143"/>
    </location>
</feature>
<feature type="compositionally biased region" description="Basic and acidic residues" evidence="1">
    <location>
        <begin position="1199"/>
        <end position="1210"/>
    </location>
</feature>
<accession>A0ABV7SNW8</accession>
<gene>
    <name evidence="4" type="ORF">ACFOZ0_33790</name>
</gene>
<organism evidence="4 5">
    <name type="scientific">Streptomyces yaanensis</name>
    <dbReference type="NCBI Taxonomy" id="1142239"/>
    <lineage>
        <taxon>Bacteria</taxon>
        <taxon>Bacillati</taxon>
        <taxon>Actinomycetota</taxon>
        <taxon>Actinomycetes</taxon>
        <taxon>Kitasatosporales</taxon>
        <taxon>Streptomycetaceae</taxon>
        <taxon>Streptomyces</taxon>
    </lineage>
</organism>
<feature type="compositionally biased region" description="Polar residues" evidence="1">
    <location>
        <begin position="1151"/>
        <end position="1180"/>
    </location>
</feature>
<feature type="compositionally biased region" description="Low complexity" evidence="1">
    <location>
        <begin position="541"/>
        <end position="598"/>
    </location>
</feature>
<feature type="compositionally biased region" description="Gly residues" evidence="1">
    <location>
        <begin position="529"/>
        <end position="540"/>
    </location>
</feature>
<feature type="compositionally biased region" description="Low complexity" evidence="1">
    <location>
        <begin position="610"/>
        <end position="661"/>
    </location>
</feature>
<evidence type="ECO:0000313" key="4">
    <source>
        <dbReference type="EMBL" id="MFC3578143.1"/>
    </source>
</evidence>
<feature type="compositionally biased region" description="Low complexity" evidence="1">
    <location>
        <begin position="403"/>
        <end position="420"/>
    </location>
</feature>
<dbReference type="Pfam" id="PF25547">
    <property type="entry name" value="WXG100_2"/>
    <property type="match status" value="1"/>
</dbReference>
<feature type="compositionally biased region" description="Low complexity" evidence="1">
    <location>
        <begin position="704"/>
        <end position="728"/>
    </location>
</feature>
<feature type="domain" description="Tox-PL" evidence="2">
    <location>
        <begin position="1278"/>
        <end position="1388"/>
    </location>
</feature>
<sequence length="1845" mass="190215">MLSAVAMMLPDELEWVLEMLGYRWPTANEDKLRDSAALWRKFGDDVTELHSTANTSARQVVAHNAGDSIDAFTKAYAKFDGGGGDGYLANAAQAAYIIATVMEACAYLVEFAKWAVIAQLIALAIEIAAAQAAAPFTFGLSEVGALGATQVTRMIVRRLLDELKEALMEAIVEAMKEPAISMIEAIITDLIRQSVNVGFGAQEGYDLATTIKKGTDGAWDAIKQTPQTLAEGVRDSLGAKAGSRAHHAIDSRIDGYDGGSGTSGSDGGDGAGDSDGSSNSSDSEGNSGSSSDSSSDSSSGSSSDSSSSRSDSDSNGSDSSGSDSSPSTRSGHGAGVNIGGGISADTGGSGVGGPDLGAGPGSDAGSGSDSGSGSGSDSGSGSGSGQDSSSSDTPYARPTPSHSGPSLSDFDDPSPSGTSHDAGDSGGSSGTPSTSSPSHSGGSSVSGLSSPTPHSVSTPTSSGGTSPTTTSGHGTIGTSIDSLATSVPTHSNAAPTPTTSDPSPAGTGGRSDGGSAIPTSPVAPSTAGGVAGSHHGGGTSGSTPSSASPTSPTANSGAARTPSAGAPGTPSSRGTGPASTPSPTAPTTTPRSTPAPTADGRVSGTADARVTGTADARVTGTADARTAGTTDGRIPTQRTPGSTTPGDGTTPRNAPGTTPGDRTPPRDTPGTRPVDGTTPRNTPGDTTPGNRTTPGTPPGDRTPPRNTTDPTGGTRTPTPGQNPGTPTPSQNPAQSTPPRTASPSTSTPTTTPSTSTGTGSDRTSTPGNATSNSSTPGNGTPSSANQPGPASSPTTQGTPSTSGTRNQPGTGTGTTPSRPPQQPAGSTPNTPNTPQQPAAQSSTPPQNTPANPQHHQQQVTAVPIHTVIRTPSASASPAHAGPATPHQPGSPQATPGSPDHQQHPQQDSLENIRADLDHYPGGLSEPDPADQQALVDAVPHDEDGTPQRFPDPFGSWSQLQNDGGSQVPGRSNNCADCSRSFLETWYGNPQVSAPRTLDTDEHGNPDIWSPENDANDNQIRWTGAAHTYAGPGGDPNTANNIASVLQQAGHGSAAIVQVDWPNNGGGHAFNVVNHNGNIVWIDTQSGEVSHDPLHIDNAEHVWHIPLDANRNPIDTSQPHAEGSEQETATSQDGTDTPQQGTEASHQDTHTSQEGTDNSQPETHNSAEPNQDQQTTQSDPSGETPDHGSAENPDNTPSEDSDHQSSHDPSRPDPLPATATRDTSPPGGVTHPTPAEQQALNNAVPRDENGDPTRPPDPEDGPWVQHINGDGSGTSGRNNNCADVALSTVDTYAGNPTAAAARTPDLDADGNPSDRGERAGRDRIENTLGARFTDLGNGRDAFNRLENTLRDSGHGSQAVIITQDSNGRAHAWNAVNHNGKITYIDAQTGQHSSKPLHSGNNGVFAIPLDSNRQPVTPYNGTQSRPATELSSDRETPETSGSMDRRPPEDPAGADPEGEKSPERPRGSAEYDTVQSPDDTHYNMLPEPSQAHLRETNEVLQTDLKPVYDNLKKWSSDGDLRSLLHDALAAEQGGIRKQTLVDALPGFGDMTEGQQGAVVAALARMDLRFHATSSVGIALDPNADNPNSPTNFTPTTDDPEKAERSNKARETIQKLMDKAGIKSGGVHYHNRRDIPNRAGLEAAIADRIDDGQGLTDSEIEDAVQQELKALEEHKGDWSRKNYAVVEVRDPGNNEIRYVVDSSLPMSQPWGSGVHSEPHAMDWIQSVNERREAAGQQPFEPISLYTEREPCGHASGNDCSDYLANEVEDGQPDDELGEGEKKNKLRIHYGVGFRRGAIDEDADLSRDDGTTMTPAEAKDEARVKFKADFNNYVNRLKGVWESNAKSGQ</sequence>
<evidence type="ECO:0000259" key="3">
    <source>
        <dbReference type="Pfam" id="PF25547"/>
    </source>
</evidence>
<keyword evidence="5" id="KW-1185">Reference proteome</keyword>
<evidence type="ECO:0000259" key="2">
    <source>
        <dbReference type="Pfam" id="PF15644"/>
    </source>
</evidence>
<evidence type="ECO:0000256" key="1">
    <source>
        <dbReference type="SAM" id="MobiDB-lite"/>
    </source>
</evidence>
<feature type="region of interest" description="Disordered" evidence="1">
    <location>
        <begin position="240"/>
        <end position="972"/>
    </location>
</feature>
<feature type="compositionally biased region" description="Low complexity" evidence="1">
    <location>
        <begin position="491"/>
        <end position="505"/>
    </location>
</feature>
<feature type="domain" description="Outer membrane channel protein CpnT-like N-terminal" evidence="3">
    <location>
        <begin position="13"/>
        <end position="154"/>
    </location>
</feature>
<proteinExistence type="predicted"/>
<feature type="compositionally biased region" description="Polar residues" evidence="1">
    <location>
        <begin position="1388"/>
        <end position="1400"/>
    </location>
</feature>
<feature type="compositionally biased region" description="Gly residues" evidence="1">
    <location>
        <begin position="332"/>
        <end position="384"/>
    </location>
</feature>
<feature type="region of interest" description="Disordered" evidence="1">
    <location>
        <begin position="1108"/>
        <end position="1279"/>
    </location>
</feature>
<feature type="compositionally biased region" description="Low complexity" evidence="1">
    <location>
        <begin position="1582"/>
        <end position="1594"/>
    </location>
</feature>
<feature type="compositionally biased region" description="Low complexity" evidence="1">
    <location>
        <begin position="274"/>
        <end position="327"/>
    </location>
</feature>
<feature type="compositionally biased region" description="Polar residues" evidence="1">
    <location>
        <begin position="1409"/>
        <end position="1428"/>
    </location>
</feature>
<feature type="compositionally biased region" description="Basic and acidic residues" evidence="1">
    <location>
        <begin position="1455"/>
        <end position="1467"/>
    </location>
</feature>
<feature type="compositionally biased region" description="Low complexity" evidence="1">
    <location>
        <begin position="430"/>
        <end position="480"/>
    </location>
</feature>
<evidence type="ECO:0000313" key="5">
    <source>
        <dbReference type="Proteomes" id="UP001595701"/>
    </source>
</evidence>
<feature type="compositionally biased region" description="Low complexity" evidence="1">
    <location>
        <begin position="826"/>
        <end position="845"/>
    </location>
</feature>
<feature type="compositionally biased region" description="Acidic residues" evidence="1">
    <location>
        <begin position="1763"/>
        <end position="1774"/>
    </location>
</feature>
<feature type="compositionally biased region" description="Polar residues" evidence="1">
    <location>
        <begin position="767"/>
        <end position="786"/>
    </location>
</feature>
<name>A0ABV7SNW8_9ACTN</name>
<feature type="compositionally biased region" description="Low complexity" evidence="1">
    <location>
        <begin position="681"/>
        <end position="694"/>
    </location>
</feature>
<dbReference type="Proteomes" id="UP001595701">
    <property type="component" value="Unassembled WGS sequence"/>
</dbReference>
<feature type="compositionally biased region" description="Basic and acidic residues" evidence="1">
    <location>
        <begin position="1311"/>
        <end position="1324"/>
    </location>
</feature>